<sequence length="230" mass="25876">MDRKLHLALRSPGRSLERENASSLVSKNAALHHIRIRQPDLQPSNLIVSTSSDSKEPKINYDDPVSQALIQPSLPVNMDELDQSEQSHAMGLYRRHLVHFHYVKSVEEYNKFHHDALSDPVSLFLYCLFIQASAPWEGETHALKTSADTGNPNVGKAYKGAERKVASGGRNLRGVPKHSWFRDGDLGAKELYEMAVALAEQLKQAALPEELRAKTGANWFLNDMDEKDYM</sequence>
<evidence type="ECO:0000313" key="2">
    <source>
        <dbReference type="Proteomes" id="UP000053424"/>
    </source>
</evidence>
<keyword evidence="2" id="KW-1185">Reference proteome</keyword>
<protein>
    <submittedName>
        <fullName evidence="1">Uncharacterized protein</fullName>
    </submittedName>
</protein>
<dbReference type="EMBL" id="KN831774">
    <property type="protein sequence ID" value="KIM43988.1"/>
    <property type="molecule type" value="Genomic_DNA"/>
</dbReference>
<name>A0A0C2Y2A7_HEBCY</name>
<reference evidence="2" key="2">
    <citation type="submission" date="2015-01" db="EMBL/GenBank/DDBJ databases">
        <title>Evolutionary Origins and Diversification of the Mycorrhizal Mutualists.</title>
        <authorList>
            <consortium name="DOE Joint Genome Institute"/>
            <consortium name="Mycorrhizal Genomics Consortium"/>
            <person name="Kohler A."/>
            <person name="Kuo A."/>
            <person name="Nagy L.G."/>
            <person name="Floudas D."/>
            <person name="Copeland A."/>
            <person name="Barry K.W."/>
            <person name="Cichocki N."/>
            <person name="Veneault-Fourrey C."/>
            <person name="LaButti K."/>
            <person name="Lindquist E.A."/>
            <person name="Lipzen A."/>
            <person name="Lundell T."/>
            <person name="Morin E."/>
            <person name="Murat C."/>
            <person name="Riley R."/>
            <person name="Ohm R."/>
            <person name="Sun H."/>
            <person name="Tunlid A."/>
            <person name="Henrissat B."/>
            <person name="Grigoriev I.V."/>
            <person name="Hibbett D.S."/>
            <person name="Martin F."/>
        </authorList>
    </citation>
    <scope>NUCLEOTIDE SEQUENCE [LARGE SCALE GENOMIC DNA]</scope>
    <source>
        <strain evidence="2">h7</strain>
    </source>
</reference>
<evidence type="ECO:0000313" key="1">
    <source>
        <dbReference type="EMBL" id="KIM43988.1"/>
    </source>
</evidence>
<accession>A0A0C2Y2A7</accession>
<reference evidence="1 2" key="1">
    <citation type="submission" date="2014-04" db="EMBL/GenBank/DDBJ databases">
        <authorList>
            <consortium name="DOE Joint Genome Institute"/>
            <person name="Kuo A."/>
            <person name="Gay G."/>
            <person name="Dore J."/>
            <person name="Kohler A."/>
            <person name="Nagy L.G."/>
            <person name="Floudas D."/>
            <person name="Copeland A."/>
            <person name="Barry K.W."/>
            <person name="Cichocki N."/>
            <person name="Veneault-Fourrey C."/>
            <person name="LaButti K."/>
            <person name="Lindquist E.A."/>
            <person name="Lipzen A."/>
            <person name="Lundell T."/>
            <person name="Morin E."/>
            <person name="Murat C."/>
            <person name="Sun H."/>
            <person name="Tunlid A."/>
            <person name="Henrissat B."/>
            <person name="Grigoriev I.V."/>
            <person name="Hibbett D.S."/>
            <person name="Martin F."/>
            <person name="Nordberg H.P."/>
            <person name="Cantor M.N."/>
            <person name="Hua S.X."/>
        </authorList>
    </citation>
    <scope>NUCLEOTIDE SEQUENCE [LARGE SCALE GENOMIC DNA]</scope>
    <source>
        <strain evidence="2">h7</strain>
    </source>
</reference>
<dbReference type="Proteomes" id="UP000053424">
    <property type="component" value="Unassembled WGS sequence"/>
</dbReference>
<dbReference type="AlphaFoldDB" id="A0A0C2Y2A7"/>
<gene>
    <name evidence="1" type="ORF">M413DRAFT_25484</name>
</gene>
<organism evidence="1 2">
    <name type="scientific">Hebeloma cylindrosporum</name>
    <dbReference type="NCBI Taxonomy" id="76867"/>
    <lineage>
        <taxon>Eukaryota</taxon>
        <taxon>Fungi</taxon>
        <taxon>Dikarya</taxon>
        <taxon>Basidiomycota</taxon>
        <taxon>Agaricomycotina</taxon>
        <taxon>Agaricomycetes</taxon>
        <taxon>Agaricomycetidae</taxon>
        <taxon>Agaricales</taxon>
        <taxon>Agaricineae</taxon>
        <taxon>Hymenogastraceae</taxon>
        <taxon>Hebeloma</taxon>
    </lineage>
</organism>
<dbReference type="HOGENOM" id="CLU_1204910_0_0_1"/>
<proteinExistence type="predicted"/>
<dbReference type="OrthoDB" id="2831558at2759"/>
<dbReference type="STRING" id="686832.A0A0C2Y2A7"/>